<protein>
    <submittedName>
        <fullName evidence="1">Uncharacterized protein</fullName>
    </submittedName>
</protein>
<dbReference type="RefSeq" id="WP_203912452.1">
    <property type="nucleotide sequence ID" value="NZ_BONY01000054.1"/>
</dbReference>
<reference evidence="1" key="1">
    <citation type="submission" date="2021-01" db="EMBL/GenBank/DDBJ databases">
        <title>Whole genome shotgun sequence of Rhizocola hellebori NBRC 109834.</title>
        <authorList>
            <person name="Komaki H."/>
            <person name="Tamura T."/>
        </authorList>
    </citation>
    <scope>NUCLEOTIDE SEQUENCE</scope>
    <source>
        <strain evidence="1">NBRC 109834</strain>
    </source>
</reference>
<gene>
    <name evidence="1" type="ORF">Rhe02_67670</name>
</gene>
<organism evidence="1 2">
    <name type="scientific">Rhizocola hellebori</name>
    <dbReference type="NCBI Taxonomy" id="1392758"/>
    <lineage>
        <taxon>Bacteria</taxon>
        <taxon>Bacillati</taxon>
        <taxon>Actinomycetota</taxon>
        <taxon>Actinomycetes</taxon>
        <taxon>Micromonosporales</taxon>
        <taxon>Micromonosporaceae</taxon>
        <taxon>Rhizocola</taxon>
    </lineage>
</organism>
<accession>A0A8J3QDE9</accession>
<keyword evidence="2" id="KW-1185">Reference proteome</keyword>
<sequence length="101" mass="11187">MTEIKVYLDAMTKYADAMDKLGEDFGATKQRLYDADVTEDSFGMLSESREAAKIYEQRTTDGLDVLKAGEETCAGLADAFRQLRTNYEGTDQDLATRIGGN</sequence>
<dbReference type="AlphaFoldDB" id="A0A8J3QDE9"/>
<name>A0A8J3QDE9_9ACTN</name>
<evidence type="ECO:0000313" key="2">
    <source>
        <dbReference type="Proteomes" id="UP000612899"/>
    </source>
</evidence>
<proteinExistence type="predicted"/>
<evidence type="ECO:0000313" key="1">
    <source>
        <dbReference type="EMBL" id="GIH08700.1"/>
    </source>
</evidence>
<dbReference type="Proteomes" id="UP000612899">
    <property type="component" value="Unassembled WGS sequence"/>
</dbReference>
<comment type="caution">
    <text evidence="1">The sequence shown here is derived from an EMBL/GenBank/DDBJ whole genome shotgun (WGS) entry which is preliminary data.</text>
</comment>
<dbReference type="EMBL" id="BONY01000054">
    <property type="protein sequence ID" value="GIH08700.1"/>
    <property type="molecule type" value="Genomic_DNA"/>
</dbReference>